<dbReference type="AlphaFoldDB" id="A0A7T5R4F1"/>
<dbReference type="EMBL" id="CP066681">
    <property type="protein sequence ID" value="QQG37224.1"/>
    <property type="molecule type" value="Genomic_DNA"/>
</dbReference>
<keyword evidence="1" id="KW-0472">Membrane</keyword>
<evidence type="ECO:0000313" key="3">
    <source>
        <dbReference type="Proteomes" id="UP000595362"/>
    </source>
</evidence>
<keyword evidence="1" id="KW-1133">Transmembrane helix</keyword>
<evidence type="ECO:0000313" key="2">
    <source>
        <dbReference type="EMBL" id="QQG37224.1"/>
    </source>
</evidence>
<proteinExistence type="predicted"/>
<gene>
    <name evidence="2" type="ORF">HYS17_05540</name>
</gene>
<evidence type="ECO:0000256" key="1">
    <source>
        <dbReference type="SAM" id="Phobius"/>
    </source>
</evidence>
<sequence>MGGLFKLLAKELFSLGTLFFIIVPFMLSMTDDYAARNSEFGKIKNTTENLIYGSLDGGPHFDISSGLGGGNGGGSYVSGRPIRIPQQ</sequence>
<keyword evidence="1" id="KW-0812">Transmembrane</keyword>
<organism evidence="2 3">
    <name type="scientific">Micavibrio aeruginosavorus</name>
    <dbReference type="NCBI Taxonomy" id="349221"/>
    <lineage>
        <taxon>Bacteria</taxon>
        <taxon>Pseudomonadati</taxon>
        <taxon>Bdellovibrionota</taxon>
        <taxon>Bdellovibrionia</taxon>
        <taxon>Bdellovibrionales</taxon>
        <taxon>Pseudobdellovibrionaceae</taxon>
        <taxon>Micavibrio</taxon>
    </lineage>
</organism>
<name>A0A7T5R4F1_9BACT</name>
<accession>A0A7T5R4F1</accession>
<protein>
    <submittedName>
        <fullName evidence="2">Uncharacterized protein</fullName>
    </submittedName>
</protein>
<reference evidence="2 3" key="1">
    <citation type="submission" date="2020-07" db="EMBL/GenBank/DDBJ databases">
        <title>Huge and variable diversity of episymbiotic CPR bacteria and DPANN archaea in groundwater ecosystems.</title>
        <authorList>
            <person name="He C.Y."/>
            <person name="Keren R."/>
            <person name="Whittaker M."/>
            <person name="Farag I.F."/>
            <person name="Doudna J."/>
            <person name="Cate J.H.D."/>
            <person name="Banfield J.F."/>
        </authorList>
    </citation>
    <scope>NUCLEOTIDE SEQUENCE [LARGE SCALE GENOMIC DNA]</scope>
    <source>
        <strain evidence="2">NC_groundwater_70_Ag_B-0.1um_54_66</strain>
    </source>
</reference>
<feature type="transmembrane region" description="Helical" evidence="1">
    <location>
        <begin position="12"/>
        <end position="30"/>
    </location>
</feature>
<dbReference type="Proteomes" id="UP000595362">
    <property type="component" value="Chromosome"/>
</dbReference>